<keyword evidence="1" id="KW-0812">Transmembrane</keyword>
<protein>
    <submittedName>
        <fullName evidence="2">Uncharacterized protein</fullName>
    </submittedName>
</protein>
<proteinExistence type="predicted"/>
<sequence>MASKEEALIQSVFFTQMEYYCNASILGVFVIITRACTIGFDFFVVSILWTRGSQVWRASKATLQESNLMQLLLKDGTLLFVFLLILNSLDVVLWLSIGFNWITSLFILPIACALVARCLLNLREVTGPSQSSAGQDVTELSFVHSLGGSHETTQPMGNLDAGTTA</sequence>
<keyword evidence="1" id="KW-0472">Membrane</keyword>
<feature type="transmembrane region" description="Helical" evidence="1">
    <location>
        <begin position="71"/>
        <end position="95"/>
    </location>
</feature>
<gene>
    <name evidence="2" type="ORF">C8Q71DRAFT_854512</name>
</gene>
<dbReference type="RefSeq" id="XP_047782103.1">
    <property type="nucleotide sequence ID" value="XM_047927067.1"/>
</dbReference>
<evidence type="ECO:0000256" key="1">
    <source>
        <dbReference type="SAM" id="Phobius"/>
    </source>
</evidence>
<accession>A0ABQ8KPU4</accession>
<keyword evidence="3" id="KW-1185">Reference proteome</keyword>
<keyword evidence="1" id="KW-1133">Transmembrane helix</keyword>
<dbReference type="Proteomes" id="UP000814176">
    <property type="component" value="Unassembled WGS sequence"/>
</dbReference>
<organism evidence="2 3">
    <name type="scientific">Rhodofomes roseus</name>
    <dbReference type="NCBI Taxonomy" id="34475"/>
    <lineage>
        <taxon>Eukaryota</taxon>
        <taxon>Fungi</taxon>
        <taxon>Dikarya</taxon>
        <taxon>Basidiomycota</taxon>
        <taxon>Agaricomycotina</taxon>
        <taxon>Agaricomycetes</taxon>
        <taxon>Polyporales</taxon>
        <taxon>Rhodofomes</taxon>
    </lineage>
</organism>
<comment type="caution">
    <text evidence="2">The sequence shown here is derived from an EMBL/GenBank/DDBJ whole genome shotgun (WGS) entry which is preliminary data.</text>
</comment>
<name>A0ABQ8KPU4_9APHY</name>
<dbReference type="GeneID" id="72007799"/>
<dbReference type="EMBL" id="JADCUA010000004">
    <property type="protein sequence ID" value="KAH9840637.1"/>
    <property type="molecule type" value="Genomic_DNA"/>
</dbReference>
<feature type="transmembrane region" description="Helical" evidence="1">
    <location>
        <begin position="101"/>
        <end position="120"/>
    </location>
</feature>
<feature type="transmembrane region" description="Helical" evidence="1">
    <location>
        <begin position="25"/>
        <end position="50"/>
    </location>
</feature>
<evidence type="ECO:0000313" key="3">
    <source>
        <dbReference type="Proteomes" id="UP000814176"/>
    </source>
</evidence>
<evidence type="ECO:0000313" key="2">
    <source>
        <dbReference type="EMBL" id="KAH9840637.1"/>
    </source>
</evidence>
<reference evidence="2 3" key="1">
    <citation type="journal article" date="2021" name="Environ. Microbiol.">
        <title>Gene family expansions and transcriptome signatures uncover fungal adaptations to wood decay.</title>
        <authorList>
            <person name="Hage H."/>
            <person name="Miyauchi S."/>
            <person name="Viragh M."/>
            <person name="Drula E."/>
            <person name="Min B."/>
            <person name="Chaduli D."/>
            <person name="Navarro D."/>
            <person name="Favel A."/>
            <person name="Norest M."/>
            <person name="Lesage-Meessen L."/>
            <person name="Balint B."/>
            <person name="Merenyi Z."/>
            <person name="de Eugenio L."/>
            <person name="Morin E."/>
            <person name="Martinez A.T."/>
            <person name="Baldrian P."/>
            <person name="Stursova M."/>
            <person name="Martinez M.J."/>
            <person name="Novotny C."/>
            <person name="Magnuson J.K."/>
            <person name="Spatafora J.W."/>
            <person name="Maurice S."/>
            <person name="Pangilinan J."/>
            <person name="Andreopoulos W."/>
            <person name="LaButti K."/>
            <person name="Hundley H."/>
            <person name="Na H."/>
            <person name="Kuo A."/>
            <person name="Barry K."/>
            <person name="Lipzen A."/>
            <person name="Henrissat B."/>
            <person name="Riley R."/>
            <person name="Ahrendt S."/>
            <person name="Nagy L.G."/>
            <person name="Grigoriev I.V."/>
            <person name="Martin F."/>
            <person name="Rosso M.N."/>
        </authorList>
    </citation>
    <scope>NUCLEOTIDE SEQUENCE [LARGE SCALE GENOMIC DNA]</scope>
    <source>
        <strain evidence="2 3">CIRM-BRFM 1785</strain>
    </source>
</reference>